<dbReference type="InterPro" id="IPR027534">
    <property type="entry name" value="Ribosomal_P1/P2"/>
</dbReference>
<comment type="function">
    <text evidence="1">Plays an important role in the elongation step of protein synthesis.</text>
</comment>
<dbReference type="InterPro" id="IPR038716">
    <property type="entry name" value="P1/P2_N_sf"/>
</dbReference>
<dbReference type="Pfam" id="PF00428">
    <property type="entry name" value="Ribosomal_60s"/>
    <property type="match status" value="1"/>
</dbReference>
<dbReference type="GO" id="GO:0003735">
    <property type="term" value="F:structural constituent of ribosome"/>
    <property type="evidence" value="ECO:0007669"/>
    <property type="project" value="InterPro"/>
</dbReference>
<dbReference type="EMBL" id="GHBP01002797">
    <property type="protein sequence ID" value="NDJ93205.1"/>
    <property type="molecule type" value="Transcribed_RNA"/>
</dbReference>
<dbReference type="Gene3D" id="1.10.10.1410">
    <property type="match status" value="1"/>
</dbReference>
<evidence type="ECO:0000256" key="4">
    <source>
        <dbReference type="ARBA" id="ARBA00023274"/>
    </source>
</evidence>
<dbReference type="GO" id="GO:0002182">
    <property type="term" value="P:cytoplasmic translational elongation"/>
    <property type="evidence" value="ECO:0007669"/>
    <property type="project" value="InterPro"/>
</dbReference>
<keyword evidence="4" id="KW-0687">Ribonucleoprotein</keyword>
<dbReference type="InterPro" id="IPR044076">
    <property type="entry name" value="Ribosomal_P2"/>
</dbReference>
<dbReference type="FunFam" id="1.10.10.1410:FF:000002">
    <property type="entry name" value="60S acidic ribosomal protein P2"/>
    <property type="match status" value="1"/>
</dbReference>
<keyword evidence="3 8" id="KW-0689">Ribosomal protein</keyword>
<evidence type="ECO:0000256" key="2">
    <source>
        <dbReference type="ARBA" id="ARBA00005436"/>
    </source>
</evidence>
<evidence type="ECO:0000256" key="5">
    <source>
        <dbReference type="ARBA" id="ARBA00035301"/>
    </source>
</evidence>
<protein>
    <recommendedName>
        <fullName evidence="5">Large ribosomal subunit protein P2</fullName>
    </recommendedName>
    <alternativeName>
        <fullName evidence="6">60S acidic ribosomal protein P2</fullName>
    </alternativeName>
</protein>
<organism evidence="8">
    <name type="scientific">Henneguya salminicola</name>
    <name type="common">Myxosporean</name>
    <dbReference type="NCBI Taxonomy" id="69463"/>
    <lineage>
        <taxon>Eukaryota</taxon>
        <taxon>Metazoa</taxon>
        <taxon>Cnidaria</taxon>
        <taxon>Myxozoa</taxon>
        <taxon>Myxosporea</taxon>
        <taxon>Bivalvulida</taxon>
        <taxon>Platysporina</taxon>
        <taxon>Myxobolidae</taxon>
        <taxon>Henneguya</taxon>
    </lineage>
</organism>
<evidence type="ECO:0000256" key="7">
    <source>
        <dbReference type="SAM" id="MobiDB-lite"/>
    </source>
</evidence>
<feature type="compositionally biased region" description="Acidic residues" evidence="7">
    <location>
        <begin position="90"/>
        <end position="99"/>
    </location>
</feature>
<dbReference type="HAMAP" id="MF_01478">
    <property type="entry name" value="Ribosomal_L12_arch"/>
    <property type="match status" value="1"/>
</dbReference>
<dbReference type="PANTHER" id="PTHR21141:SF5">
    <property type="entry name" value="LARGE RIBOSOMAL SUBUNIT PROTEIN P2"/>
    <property type="match status" value="1"/>
</dbReference>
<comment type="similarity">
    <text evidence="2">Belongs to the eukaryotic ribosomal protein P1/P2 family.</text>
</comment>
<feature type="compositionally biased region" description="Basic and acidic residues" evidence="7">
    <location>
        <begin position="76"/>
        <end position="89"/>
    </location>
</feature>
<proteinExistence type="inferred from homology"/>
<evidence type="ECO:0000313" key="8">
    <source>
        <dbReference type="EMBL" id="NDJ93205.1"/>
    </source>
</evidence>
<feature type="region of interest" description="Disordered" evidence="7">
    <location>
        <begin position="66"/>
        <end position="106"/>
    </location>
</feature>
<dbReference type="CDD" id="cd05833">
    <property type="entry name" value="Ribosomal_P2"/>
    <property type="match status" value="1"/>
</dbReference>
<dbReference type="AlphaFoldDB" id="A0A6G3MGP7"/>
<evidence type="ECO:0000256" key="1">
    <source>
        <dbReference type="ARBA" id="ARBA00003362"/>
    </source>
</evidence>
<reference evidence="8" key="1">
    <citation type="submission" date="2018-11" db="EMBL/GenBank/DDBJ databases">
        <title>Henneguya salminicola genome and transcriptome.</title>
        <authorList>
            <person name="Yahalomi D."/>
            <person name="Atkinson S.D."/>
            <person name="Neuhof M."/>
            <person name="Chang E.S."/>
            <person name="Philippe H."/>
            <person name="Cartwright P."/>
            <person name="Bartholomew J.L."/>
            <person name="Huchon D."/>
        </authorList>
    </citation>
    <scope>NUCLEOTIDE SEQUENCE</scope>
    <source>
        <strain evidence="8">Hz1</strain>
        <tissue evidence="8">Whole</tissue>
    </source>
</reference>
<sequence>MRYVAAYILSKLAGEEDPTVVDIKNIITAADGDFEDKQAKIVVDRLKGRDIFDLIEKGKLKISSLAPVGSSTAPDSAKEVHTESAAKESEPEEESDEDMGMAGMFD</sequence>
<evidence type="ECO:0000256" key="6">
    <source>
        <dbReference type="ARBA" id="ARBA00035443"/>
    </source>
</evidence>
<dbReference type="GO" id="GO:0022625">
    <property type="term" value="C:cytosolic large ribosomal subunit"/>
    <property type="evidence" value="ECO:0007669"/>
    <property type="project" value="InterPro"/>
</dbReference>
<accession>A0A6G3MGP7</accession>
<evidence type="ECO:0000256" key="3">
    <source>
        <dbReference type="ARBA" id="ARBA00022980"/>
    </source>
</evidence>
<dbReference type="PANTHER" id="PTHR21141">
    <property type="entry name" value="60S ACIDIC RIBOSOMAL PROTEIN FAMILY MEMBER"/>
    <property type="match status" value="1"/>
</dbReference>
<name>A0A6G3MGP7_HENSL</name>